<organism evidence="6 7">
    <name type="scientific">Nostoc linckia z8</name>
    <dbReference type="NCBI Taxonomy" id="1628746"/>
    <lineage>
        <taxon>Bacteria</taxon>
        <taxon>Bacillati</taxon>
        <taxon>Cyanobacteriota</taxon>
        <taxon>Cyanophyceae</taxon>
        <taxon>Nostocales</taxon>
        <taxon>Nostocaceae</taxon>
        <taxon>Nostoc</taxon>
    </lineage>
</organism>
<dbReference type="Gene3D" id="1.10.10.10">
    <property type="entry name" value="Winged helix-like DNA-binding domain superfamily/Winged helix DNA-binding domain"/>
    <property type="match status" value="1"/>
</dbReference>
<dbReference type="Pfam" id="PF00891">
    <property type="entry name" value="Methyltransf_2"/>
    <property type="match status" value="1"/>
</dbReference>
<dbReference type="InterPro" id="IPR029063">
    <property type="entry name" value="SAM-dependent_MTases_sf"/>
</dbReference>
<comment type="caution">
    <text evidence="6">The sequence shown here is derived from an EMBL/GenBank/DDBJ whole genome shotgun (WGS) entry which is preliminary data.</text>
</comment>
<evidence type="ECO:0000313" key="7">
    <source>
        <dbReference type="Proteomes" id="UP000222310"/>
    </source>
</evidence>
<dbReference type="Pfam" id="PF08100">
    <property type="entry name" value="Dimerisation"/>
    <property type="match status" value="1"/>
</dbReference>
<dbReference type="Proteomes" id="UP000222310">
    <property type="component" value="Unassembled WGS sequence"/>
</dbReference>
<name>A0A9Q5ZG36_NOSLI</name>
<sequence length="344" mass="38066">MVVNSHNSIDLTASDIISMSDSFQESAILQFANTSGLFELLKEPVTAETISQSKGWLLRKTTLLLNVLTSLSLVVKSDDKYCNTPSTNRVLTKDGPGYVGALIEHQRLQWQLWSKIGEVISSEEPIEGQQELKLKKDPHANDAFNQAMLQLSKENIASIVALPEMEGEKYILDLAGGHGTYLSAIAKYNPHITGQVWDFATAREAAQHVFADYGVENQIEFREADISKASSYEGVKADIAMLNDCLHYFEQETVVQILSQVAGVLRKGGTLLITTIYMDRDCVTPAAAAGFSFYMMMNTAHGQLHPTPWLVDQMENIGFNVEVRNFGRVGTKGGKYVLIIGQRK</sequence>
<evidence type="ECO:0000259" key="5">
    <source>
        <dbReference type="Pfam" id="PF08100"/>
    </source>
</evidence>
<keyword evidence="2" id="KW-0808">Transferase</keyword>
<dbReference type="AlphaFoldDB" id="A0A9Q5ZG36"/>
<proteinExistence type="predicted"/>
<dbReference type="InterPro" id="IPR016461">
    <property type="entry name" value="COMT-like"/>
</dbReference>
<dbReference type="EMBL" id="LAHD01000008">
    <property type="protein sequence ID" value="PHK06340.1"/>
    <property type="molecule type" value="Genomic_DNA"/>
</dbReference>
<evidence type="ECO:0000256" key="1">
    <source>
        <dbReference type="ARBA" id="ARBA00022603"/>
    </source>
</evidence>
<evidence type="ECO:0000259" key="4">
    <source>
        <dbReference type="Pfam" id="PF00891"/>
    </source>
</evidence>
<dbReference type="SUPFAM" id="SSF53335">
    <property type="entry name" value="S-adenosyl-L-methionine-dependent methyltransferases"/>
    <property type="match status" value="1"/>
</dbReference>
<dbReference type="Gene3D" id="3.40.50.150">
    <property type="entry name" value="Vaccinia Virus protein VP39"/>
    <property type="match status" value="1"/>
</dbReference>
<gene>
    <name evidence="6" type="ORF">VF08_04715</name>
</gene>
<dbReference type="CDD" id="cd02440">
    <property type="entry name" value="AdoMet_MTases"/>
    <property type="match status" value="1"/>
</dbReference>
<dbReference type="InterPro" id="IPR036388">
    <property type="entry name" value="WH-like_DNA-bd_sf"/>
</dbReference>
<keyword evidence="1" id="KW-0489">Methyltransferase</keyword>
<evidence type="ECO:0000256" key="2">
    <source>
        <dbReference type="ARBA" id="ARBA00022679"/>
    </source>
</evidence>
<keyword evidence="3" id="KW-0949">S-adenosyl-L-methionine</keyword>
<dbReference type="PROSITE" id="PS51683">
    <property type="entry name" value="SAM_OMT_II"/>
    <property type="match status" value="1"/>
</dbReference>
<evidence type="ECO:0000256" key="3">
    <source>
        <dbReference type="ARBA" id="ARBA00022691"/>
    </source>
</evidence>
<dbReference type="GO" id="GO:0032259">
    <property type="term" value="P:methylation"/>
    <property type="evidence" value="ECO:0007669"/>
    <property type="project" value="UniProtKB-KW"/>
</dbReference>
<dbReference type="InterPro" id="IPR012967">
    <property type="entry name" value="COMT_dimerisation"/>
</dbReference>
<feature type="domain" description="O-methyltransferase C-terminal" evidence="4">
    <location>
        <begin position="135"/>
        <end position="302"/>
    </location>
</feature>
<accession>A0A9Q5ZG36</accession>
<reference evidence="6 7" key="1">
    <citation type="submission" date="2015-02" db="EMBL/GenBank/DDBJ databases">
        <title>Nostoc linckia genome annotation.</title>
        <authorList>
            <person name="Zhou Z."/>
        </authorList>
    </citation>
    <scope>NUCLEOTIDE SEQUENCE [LARGE SCALE GENOMIC DNA]</scope>
    <source>
        <strain evidence="7">z8</strain>
    </source>
</reference>
<dbReference type="PANTHER" id="PTHR11746">
    <property type="entry name" value="O-METHYLTRANSFERASE"/>
    <property type="match status" value="1"/>
</dbReference>
<dbReference type="InterPro" id="IPR001077">
    <property type="entry name" value="COMT_C"/>
</dbReference>
<dbReference type="GO" id="GO:0008171">
    <property type="term" value="F:O-methyltransferase activity"/>
    <property type="evidence" value="ECO:0007669"/>
    <property type="project" value="InterPro"/>
</dbReference>
<evidence type="ECO:0000313" key="6">
    <source>
        <dbReference type="EMBL" id="PHK06340.1"/>
    </source>
</evidence>
<evidence type="ECO:0008006" key="8">
    <source>
        <dbReference type="Google" id="ProtNLM"/>
    </source>
</evidence>
<feature type="domain" description="O-methyltransferase dimerisation" evidence="5">
    <location>
        <begin position="19"/>
        <end position="92"/>
    </location>
</feature>
<protein>
    <recommendedName>
        <fullName evidence="8">O-methyltransferase</fullName>
    </recommendedName>
</protein>
<dbReference type="GO" id="GO:0046983">
    <property type="term" value="F:protein dimerization activity"/>
    <property type="evidence" value="ECO:0007669"/>
    <property type="project" value="InterPro"/>
</dbReference>